<dbReference type="InterPro" id="IPR004360">
    <property type="entry name" value="Glyas_Fos-R_dOase_dom"/>
</dbReference>
<dbReference type="InterPro" id="IPR029068">
    <property type="entry name" value="Glyas_Bleomycin-R_OHBP_Dase"/>
</dbReference>
<dbReference type="STRING" id="946078.GA0070622_5206"/>
<keyword evidence="3" id="KW-1185">Reference proteome</keyword>
<evidence type="ECO:0000259" key="1">
    <source>
        <dbReference type="PROSITE" id="PS51819"/>
    </source>
</evidence>
<sequence length="126" mass="13856">MFGDTKAFSGFSVDDPDRAQRFYADVLGLRVSRDDDMGGILTLHLAGDRPVLVYPKPDHRPASYTVLNFPVPDVDRAVDGLVARGVRLERYDGMPQDDKGIMRGNGPTIAWFTDPAGNVMSVIEES</sequence>
<evidence type="ECO:0000313" key="2">
    <source>
        <dbReference type="EMBL" id="SBT68114.1"/>
    </source>
</evidence>
<dbReference type="InterPro" id="IPR037523">
    <property type="entry name" value="VOC_core"/>
</dbReference>
<evidence type="ECO:0000313" key="3">
    <source>
        <dbReference type="Proteomes" id="UP000199558"/>
    </source>
</evidence>
<organism evidence="2 3">
    <name type="scientific">Micromonospora sediminicola</name>
    <dbReference type="NCBI Taxonomy" id="946078"/>
    <lineage>
        <taxon>Bacteria</taxon>
        <taxon>Bacillati</taxon>
        <taxon>Actinomycetota</taxon>
        <taxon>Actinomycetes</taxon>
        <taxon>Micromonosporales</taxon>
        <taxon>Micromonosporaceae</taxon>
        <taxon>Micromonospora</taxon>
    </lineage>
</organism>
<dbReference type="Pfam" id="PF00903">
    <property type="entry name" value="Glyoxalase"/>
    <property type="match status" value="1"/>
</dbReference>
<feature type="domain" description="VOC" evidence="1">
    <location>
        <begin position="5"/>
        <end position="125"/>
    </location>
</feature>
<dbReference type="AlphaFoldDB" id="A0A1A9BGM4"/>
<dbReference type="SUPFAM" id="SSF54593">
    <property type="entry name" value="Glyoxalase/Bleomycin resistance protein/Dihydroxybiphenyl dioxygenase"/>
    <property type="match status" value="1"/>
</dbReference>
<protein>
    <recommendedName>
        <fullName evidence="1">VOC domain-containing protein</fullName>
    </recommendedName>
</protein>
<accession>A0A1A9BGM4</accession>
<dbReference type="RefSeq" id="WP_091579890.1">
    <property type="nucleotide sequence ID" value="NZ_FLRH01000004.1"/>
</dbReference>
<dbReference type="OrthoDB" id="9804907at2"/>
<gene>
    <name evidence="2" type="ORF">GA0070622_5206</name>
</gene>
<reference evidence="3" key="1">
    <citation type="submission" date="2016-06" db="EMBL/GenBank/DDBJ databases">
        <authorList>
            <person name="Varghese N."/>
            <person name="Submissions Spin"/>
        </authorList>
    </citation>
    <scope>NUCLEOTIDE SEQUENCE [LARGE SCALE GENOMIC DNA]</scope>
    <source>
        <strain evidence="3">DSM 45794</strain>
    </source>
</reference>
<dbReference type="PROSITE" id="PS51819">
    <property type="entry name" value="VOC"/>
    <property type="match status" value="1"/>
</dbReference>
<name>A0A1A9BGM4_9ACTN</name>
<proteinExistence type="predicted"/>
<dbReference type="Proteomes" id="UP000199558">
    <property type="component" value="Unassembled WGS sequence"/>
</dbReference>
<dbReference type="EMBL" id="FLRH01000004">
    <property type="protein sequence ID" value="SBT68114.1"/>
    <property type="molecule type" value="Genomic_DNA"/>
</dbReference>
<dbReference type="Gene3D" id="3.10.180.10">
    <property type="entry name" value="2,3-Dihydroxybiphenyl 1,2-Dioxygenase, domain 1"/>
    <property type="match status" value="1"/>
</dbReference>